<proteinExistence type="predicted"/>
<dbReference type="PANTHER" id="PTHR10908">
    <property type="entry name" value="SEROTONIN N-ACETYLTRANSFERASE"/>
    <property type="match status" value="1"/>
</dbReference>
<dbReference type="EMBL" id="MCGT01000023">
    <property type="protein sequence ID" value="ORX50515.1"/>
    <property type="molecule type" value="Genomic_DNA"/>
</dbReference>
<sequence>MTLTFSKATLADLPTLANLEAQSYHPDEAASEENLRKRIMYASAIPEPELMFLVARQGSSIVGFVCTSLSHESLLPESSMASNEPSGSTVCIHSVCVSPAHRRQGIARDLLTHWIALHRQLRRFDRLVMLSRPSLVDFYSSVGFVRVGVSSVTHGPVEWIDCVLDLQSS</sequence>
<evidence type="ECO:0000256" key="2">
    <source>
        <dbReference type="ARBA" id="ARBA00023315"/>
    </source>
</evidence>
<gene>
    <name evidence="4" type="ORF">DM01DRAFT_1308228</name>
</gene>
<evidence type="ECO:0000256" key="1">
    <source>
        <dbReference type="ARBA" id="ARBA00022679"/>
    </source>
</evidence>
<organism evidence="4 5">
    <name type="scientific">Hesseltinella vesiculosa</name>
    <dbReference type="NCBI Taxonomy" id="101127"/>
    <lineage>
        <taxon>Eukaryota</taxon>
        <taxon>Fungi</taxon>
        <taxon>Fungi incertae sedis</taxon>
        <taxon>Mucoromycota</taxon>
        <taxon>Mucoromycotina</taxon>
        <taxon>Mucoromycetes</taxon>
        <taxon>Mucorales</taxon>
        <taxon>Cunninghamellaceae</taxon>
        <taxon>Hesseltinella</taxon>
    </lineage>
</organism>
<dbReference type="Gene3D" id="3.40.630.30">
    <property type="match status" value="1"/>
</dbReference>
<evidence type="ECO:0000313" key="5">
    <source>
        <dbReference type="Proteomes" id="UP000242146"/>
    </source>
</evidence>
<name>A0A1X2GCE8_9FUNG</name>
<dbReference type="InterPro" id="IPR016181">
    <property type="entry name" value="Acyl_CoA_acyltransferase"/>
</dbReference>
<comment type="caution">
    <text evidence="4">The sequence shown here is derived from an EMBL/GenBank/DDBJ whole genome shotgun (WGS) entry which is preliminary data.</text>
</comment>
<dbReference type="SUPFAM" id="SSF55729">
    <property type="entry name" value="Acyl-CoA N-acyltransferases (Nat)"/>
    <property type="match status" value="1"/>
</dbReference>
<protein>
    <submittedName>
        <fullName evidence="4">Acyl-CoA N-acyltransferase</fullName>
    </submittedName>
</protein>
<evidence type="ECO:0000259" key="3">
    <source>
        <dbReference type="PROSITE" id="PS51186"/>
    </source>
</evidence>
<evidence type="ECO:0000313" key="4">
    <source>
        <dbReference type="EMBL" id="ORX50515.1"/>
    </source>
</evidence>
<dbReference type="GO" id="GO:0008080">
    <property type="term" value="F:N-acetyltransferase activity"/>
    <property type="evidence" value="ECO:0007669"/>
    <property type="project" value="UniProtKB-ARBA"/>
</dbReference>
<feature type="domain" description="N-acetyltransferase" evidence="3">
    <location>
        <begin position="3"/>
        <end position="167"/>
    </location>
</feature>
<reference evidence="4 5" key="1">
    <citation type="submission" date="2016-07" db="EMBL/GenBank/DDBJ databases">
        <title>Pervasive Adenine N6-methylation of Active Genes in Fungi.</title>
        <authorList>
            <consortium name="DOE Joint Genome Institute"/>
            <person name="Mondo S.J."/>
            <person name="Dannebaum R.O."/>
            <person name="Kuo R.C."/>
            <person name="Labutti K."/>
            <person name="Haridas S."/>
            <person name="Kuo A."/>
            <person name="Salamov A."/>
            <person name="Ahrendt S.R."/>
            <person name="Lipzen A."/>
            <person name="Sullivan W."/>
            <person name="Andreopoulos W.B."/>
            <person name="Clum A."/>
            <person name="Lindquist E."/>
            <person name="Daum C."/>
            <person name="Ramamoorthy G.K."/>
            <person name="Gryganskyi A."/>
            <person name="Culley D."/>
            <person name="Magnuson J.K."/>
            <person name="James T.Y."/>
            <person name="O'Malley M.A."/>
            <person name="Stajich J.E."/>
            <person name="Spatafora J.W."/>
            <person name="Visel A."/>
            <person name="Grigoriev I.V."/>
        </authorList>
    </citation>
    <scope>NUCLEOTIDE SEQUENCE [LARGE SCALE GENOMIC DNA]</scope>
    <source>
        <strain evidence="4 5">NRRL 3301</strain>
    </source>
</reference>
<dbReference type="Pfam" id="PF00583">
    <property type="entry name" value="Acetyltransf_1"/>
    <property type="match status" value="1"/>
</dbReference>
<dbReference type="CDD" id="cd04301">
    <property type="entry name" value="NAT_SF"/>
    <property type="match status" value="1"/>
</dbReference>
<dbReference type="Proteomes" id="UP000242146">
    <property type="component" value="Unassembled WGS sequence"/>
</dbReference>
<dbReference type="AlphaFoldDB" id="A0A1X2GCE8"/>
<dbReference type="InterPro" id="IPR051635">
    <property type="entry name" value="SNAT-like"/>
</dbReference>
<dbReference type="PROSITE" id="PS51186">
    <property type="entry name" value="GNAT"/>
    <property type="match status" value="1"/>
</dbReference>
<keyword evidence="5" id="KW-1185">Reference proteome</keyword>
<accession>A0A1X2GCE8</accession>
<dbReference type="InterPro" id="IPR000182">
    <property type="entry name" value="GNAT_dom"/>
</dbReference>
<dbReference type="PANTHER" id="PTHR10908:SF0">
    <property type="entry name" value="SEROTONIN N-ACETYLTRANSFERASE"/>
    <property type="match status" value="1"/>
</dbReference>
<dbReference type="STRING" id="101127.A0A1X2GCE8"/>
<keyword evidence="2 4" id="KW-0012">Acyltransferase</keyword>
<keyword evidence="1 4" id="KW-0808">Transferase</keyword>
<dbReference type="OrthoDB" id="30840at2759"/>